<dbReference type="PROSITE" id="PS50110">
    <property type="entry name" value="RESPONSE_REGULATORY"/>
    <property type="match status" value="1"/>
</dbReference>
<evidence type="ECO:0000256" key="2">
    <source>
        <dbReference type="PROSITE-ProRule" id="PRU00169"/>
    </source>
</evidence>
<dbReference type="Pfam" id="PF00072">
    <property type="entry name" value="Response_reg"/>
    <property type="match status" value="1"/>
</dbReference>
<protein>
    <submittedName>
        <fullName evidence="4">Response regulator</fullName>
    </submittedName>
</protein>
<feature type="domain" description="Response regulatory" evidence="3">
    <location>
        <begin position="4"/>
        <end position="119"/>
    </location>
</feature>
<reference evidence="4" key="1">
    <citation type="submission" date="2020-07" db="EMBL/GenBank/DDBJ databases">
        <title>Huge and variable diversity of episymbiotic CPR bacteria and DPANN archaea in groundwater ecosystems.</title>
        <authorList>
            <person name="He C.Y."/>
            <person name="Keren R."/>
            <person name="Whittaker M."/>
            <person name="Farag I.F."/>
            <person name="Doudna J."/>
            <person name="Cate J.H.D."/>
            <person name="Banfield J.F."/>
        </authorList>
    </citation>
    <scope>NUCLEOTIDE SEQUENCE</scope>
    <source>
        <strain evidence="4">NC_groundwater_17_Pr7_B-0.1um_64_12</strain>
    </source>
</reference>
<organism evidence="4 5">
    <name type="scientific">Fimbriimonas ginsengisoli</name>
    <dbReference type="NCBI Taxonomy" id="1005039"/>
    <lineage>
        <taxon>Bacteria</taxon>
        <taxon>Bacillati</taxon>
        <taxon>Armatimonadota</taxon>
        <taxon>Fimbriimonadia</taxon>
        <taxon>Fimbriimonadales</taxon>
        <taxon>Fimbriimonadaceae</taxon>
        <taxon>Fimbriimonas</taxon>
    </lineage>
</organism>
<dbReference type="PANTHER" id="PTHR44591:SF3">
    <property type="entry name" value="RESPONSE REGULATORY DOMAIN-CONTAINING PROTEIN"/>
    <property type="match status" value="1"/>
</dbReference>
<dbReference type="InterPro" id="IPR011006">
    <property type="entry name" value="CheY-like_superfamily"/>
</dbReference>
<feature type="modified residue" description="4-aspartylphosphate" evidence="2">
    <location>
        <position position="54"/>
    </location>
</feature>
<dbReference type="Proteomes" id="UP000727962">
    <property type="component" value="Unassembled WGS sequence"/>
</dbReference>
<sequence>MSEKILIVDDEANIRTMMRLALESVGYVVETAADGEEGLRKLSANGEVDLVLLDQRMPGLSGIEVQLKIAKTAPNTRVILITAFGTIDLALEAIQAGASDFMRKPFTADTLRSTVRASLDKPIERRLAVPIGLVVKEFTRTTFNGFRFDSDDEPESESGHKDANVTARFLVRQGEAPPAKVKVILPTYIQELVKTHIDADTVPGGDSFWQALCEEALANYLWQNAQLPEGGVLRIEDLSSGLQRWLDTMSTVETGTQHARN</sequence>
<dbReference type="EMBL" id="JACOSL010000022">
    <property type="protein sequence ID" value="MBI1756125.1"/>
    <property type="molecule type" value="Genomic_DNA"/>
</dbReference>
<evidence type="ECO:0000313" key="5">
    <source>
        <dbReference type="Proteomes" id="UP000727962"/>
    </source>
</evidence>
<evidence type="ECO:0000259" key="3">
    <source>
        <dbReference type="PROSITE" id="PS50110"/>
    </source>
</evidence>
<dbReference type="GO" id="GO:0000160">
    <property type="term" value="P:phosphorelay signal transduction system"/>
    <property type="evidence" value="ECO:0007669"/>
    <property type="project" value="InterPro"/>
</dbReference>
<dbReference type="PANTHER" id="PTHR44591">
    <property type="entry name" value="STRESS RESPONSE REGULATOR PROTEIN 1"/>
    <property type="match status" value="1"/>
</dbReference>
<dbReference type="SMART" id="SM00448">
    <property type="entry name" value="REC"/>
    <property type="match status" value="1"/>
</dbReference>
<dbReference type="SUPFAM" id="SSF52172">
    <property type="entry name" value="CheY-like"/>
    <property type="match status" value="1"/>
</dbReference>
<name>A0A931LRG5_FIMGI</name>
<dbReference type="AlphaFoldDB" id="A0A931LRG5"/>
<dbReference type="InterPro" id="IPR050595">
    <property type="entry name" value="Bact_response_regulator"/>
</dbReference>
<gene>
    <name evidence="4" type="ORF">HYR64_03355</name>
</gene>
<comment type="caution">
    <text evidence="4">The sequence shown here is derived from an EMBL/GenBank/DDBJ whole genome shotgun (WGS) entry which is preliminary data.</text>
</comment>
<evidence type="ECO:0000256" key="1">
    <source>
        <dbReference type="ARBA" id="ARBA00022553"/>
    </source>
</evidence>
<accession>A0A931LRG5</accession>
<proteinExistence type="predicted"/>
<evidence type="ECO:0000313" key="4">
    <source>
        <dbReference type="EMBL" id="MBI1756125.1"/>
    </source>
</evidence>
<dbReference type="InterPro" id="IPR001789">
    <property type="entry name" value="Sig_transdc_resp-reg_receiver"/>
</dbReference>
<keyword evidence="1 2" id="KW-0597">Phosphoprotein</keyword>
<dbReference type="Gene3D" id="3.40.50.2300">
    <property type="match status" value="1"/>
</dbReference>